<proteinExistence type="predicted"/>
<dbReference type="AlphaFoldDB" id="A0A4V2EXZ4"/>
<accession>A0A4V2EXZ4</accession>
<evidence type="ECO:0000313" key="2">
    <source>
        <dbReference type="Proteomes" id="UP000293852"/>
    </source>
</evidence>
<keyword evidence="2" id="KW-1185">Reference proteome</keyword>
<reference evidence="1 2" key="1">
    <citation type="submission" date="2019-02" db="EMBL/GenBank/DDBJ databases">
        <title>Sequencing the genomes of 1000 actinobacteria strains.</title>
        <authorList>
            <person name="Klenk H.-P."/>
        </authorList>
    </citation>
    <scope>NUCLEOTIDE SEQUENCE [LARGE SCALE GENOMIC DNA]</scope>
    <source>
        <strain evidence="1 2">DSM 16932</strain>
    </source>
</reference>
<dbReference type="EMBL" id="SGWX01000001">
    <property type="protein sequence ID" value="RZS61200.1"/>
    <property type="molecule type" value="Genomic_DNA"/>
</dbReference>
<dbReference type="RefSeq" id="WP_130413708.1">
    <property type="nucleotide sequence ID" value="NZ_SGWX01000001.1"/>
</dbReference>
<evidence type="ECO:0000313" key="1">
    <source>
        <dbReference type="EMBL" id="RZS61200.1"/>
    </source>
</evidence>
<dbReference type="Proteomes" id="UP000293852">
    <property type="component" value="Unassembled WGS sequence"/>
</dbReference>
<sequence length="99" mass="10775">MPTTACTTAQSLDVDMSADVACECMLVGLEVDAHSPDACRRPARWVIRSTCCTQTILLCDDCLTAARKTVADIVSRQATNEYRCWTCDGPFAAGTVRRL</sequence>
<gene>
    <name evidence="1" type="ORF">EV386_1491</name>
</gene>
<organism evidence="1 2">
    <name type="scientific">Xylanimonas ulmi</name>
    <dbReference type="NCBI Taxonomy" id="228973"/>
    <lineage>
        <taxon>Bacteria</taxon>
        <taxon>Bacillati</taxon>
        <taxon>Actinomycetota</taxon>
        <taxon>Actinomycetes</taxon>
        <taxon>Micrococcales</taxon>
        <taxon>Promicromonosporaceae</taxon>
        <taxon>Xylanimonas</taxon>
    </lineage>
</organism>
<protein>
    <submittedName>
        <fullName evidence="1">Uncharacterized protein</fullName>
    </submittedName>
</protein>
<name>A0A4V2EXZ4_9MICO</name>
<comment type="caution">
    <text evidence="1">The sequence shown here is derived from an EMBL/GenBank/DDBJ whole genome shotgun (WGS) entry which is preliminary data.</text>
</comment>